<organism evidence="2 3">
    <name type="scientific">Oryzias melastigma</name>
    <name type="common">Marine medaka</name>
    <dbReference type="NCBI Taxonomy" id="30732"/>
    <lineage>
        <taxon>Eukaryota</taxon>
        <taxon>Metazoa</taxon>
        <taxon>Chordata</taxon>
        <taxon>Craniata</taxon>
        <taxon>Vertebrata</taxon>
        <taxon>Euteleostomi</taxon>
        <taxon>Actinopterygii</taxon>
        <taxon>Neopterygii</taxon>
        <taxon>Teleostei</taxon>
        <taxon>Neoteleostei</taxon>
        <taxon>Acanthomorphata</taxon>
        <taxon>Ovalentaria</taxon>
        <taxon>Atherinomorphae</taxon>
        <taxon>Beloniformes</taxon>
        <taxon>Adrianichthyidae</taxon>
        <taxon>Oryziinae</taxon>
        <taxon>Oryzias</taxon>
    </lineage>
</organism>
<reference evidence="2" key="1">
    <citation type="journal article" name="BMC Genomics">
        <title>Long-read sequencing and de novo genome assembly of marine medaka (Oryzias melastigma).</title>
        <authorList>
            <person name="Liang P."/>
            <person name="Saqib H.S.A."/>
            <person name="Ni X."/>
            <person name="Shen Y."/>
        </authorList>
    </citation>
    <scope>NUCLEOTIDE SEQUENCE</scope>
    <source>
        <strain evidence="2">Bigg-433</strain>
    </source>
</reference>
<proteinExistence type="predicted"/>
<evidence type="ECO:0000256" key="1">
    <source>
        <dbReference type="SAM" id="MobiDB-lite"/>
    </source>
</evidence>
<comment type="caution">
    <text evidence="2">The sequence shown here is derived from an EMBL/GenBank/DDBJ whole genome shotgun (WGS) entry which is preliminary data.</text>
</comment>
<name>A0A834C7P9_ORYME</name>
<evidence type="ECO:0000313" key="3">
    <source>
        <dbReference type="Proteomes" id="UP000646548"/>
    </source>
</evidence>
<accession>A0A834C7P9</accession>
<dbReference type="AlphaFoldDB" id="A0A834C7P9"/>
<sequence length="140" mass="15897">MFRTIARLLFGDQEESEDGKSEEAKEEDWLVITHQEAAEIQDALTPDIQESTSTLLKDPPANTEPDRVSDAAAGDCRAVSALLLQPKALMELTRLTCLQKARADRQRVSRNTIQRQNRARQRFRPASFHLQQPVLRSLSR</sequence>
<protein>
    <recommendedName>
        <fullName evidence="4">Tumor protein p53 inducible nuclear protein 2</fullName>
    </recommendedName>
</protein>
<gene>
    <name evidence="2" type="ORF">FQA47_010268</name>
</gene>
<dbReference type="EMBL" id="WKFB01000448">
    <property type="protein sequence ID" value="KAF6722724.1"/>
    <property type="molecule type" value="Genomic_DNA"/>
</dbReference>
<evidence type="ECO:0008006" key="4">
    <source>
        <dbReference type="Google" id="ProtNLM"/>
    </source>
</evidence>
<evidence type="ECO:0000313" key="2">
    <source>
        <dbReference type="EMBL" id="KAF6722724.1"/>
    </source>
</evidence>
<dbReference type="Proteomes" id="UP000646548">
    <property type="component" value="Unassembled WGS sequence"/>
</dbReference>
<feature type="region of interest" description="Disordered" evidence="1">
    <location>
        <begin position="48"/>
        <end position="69"/>
    </location>
</feature>